<dbReference type="InterPro" id="IPR039379">
    <property type="entry name" value="Protoglobin_sensor_dom"/>
</dbReference>
<dbReference type="EMBL" id="QEXV01000003">
    <property type="protein sequence ID" value="PWE17407.1"/>
    <property type="molecule type" value="Genomic_DNA"/>
</dbReference>
<dbReference type="GO" id="GO:0019825">
    <property type="term" value="F:oxygen binding"/>
    <property type="evidence" value="ECO:0007669"/>
    <property type="project" value="InterPro"/>
</dbReference>
<evidence type="ECO:0000313" key="3">
    <source>
        <dbReference type="Proteomes" id="UP000245168"/>
    </source>
</evidence>
<accession>A0A2U2BTS6</accession>
<dbReference type="CDD" id="cd01068">
    <property type="entry name" value="globin_sensor"/>
    <property type="match status" value="1"/>
</dbReference>
<name>A0A2U2BTS6_9PROT</name>
<dbReference type="InterPro" id="IPR044398">
    <property type="entry name" value="Globin-sensor_dom"/>
</dbReference>
<gene>
    <name evidence="2" type="ORF">DDZ18_06910</name>
</gene>
<dbReference type="SUPFAM" id="SSF46458">
    <property type="entry name" value="Globin-like"/>
    <property type="match status" value="1"/>
</dbReference>
<reference evidence="3" key="1">
    <citation type="submission" date="2018-05" db="EMBL/GenBank/DDBJ databases">
        <authorList>
            <person name="Liu B.-T."/>
        </authorList>
    </citation>
    <scope>NUCLEOTIDE SEQUENCE [LARGE SCALE GENOMIC DNA]</scope>
    <source>
        <strain evidence="3">WD6-1</strain>
    </source>
</reference>
<dbReference type="Gene3D" id="1.10.490.10">
    <property type="entry name" value="Globins"/>
    <property type="match status" value="1"/>
</dbReference>
<dbReference type="Proteomes" id="UP000245168">
    <property type="component" value="Unassembled WGS sequence"/>
</dbReference>
<sequence>MNAQASEKVLNRKLAMLGVDDRVRATLRPVARTLDVFLDGIVERFYGHMRTFPEGRRIFAEPAMVESLKARQMAHWKRLFECRLDADYMAHALRIGRAHYDRGVAPYLYIAGYNFFQCELMGAVSDQFRGDRRLTDMLTSITRVVSLDMDLAISVYTREIWNRRDETVEI</sequence>
<keyword evidence="3" id="KW-1185">Reference proteome</keyword>
<dbReference type="OrthoDB" id="4514964at2"/>
<organism evidence="2 3">
    <name type="scientific">Marinicauda salina</name>
    <dbReference type="NCBI Taxonomy" id="2135793"/>
    <lineage>
        <taxon>Bacteria</taxon>
        <taxon>Pseudomonadati</taxon>
        <taxon>Pseudomonadota</taxon>
        <taxon>Alphaproteobacteria</taxon>
        <taxon>Maricaulales</taxon>
        <taxon>Maricaulaceae</taxon>
        <taxon>Marinicauda</taxon>
    </lineage>
</organism>
<feature type="domain" description="Globin-sensor" evidence="1">
    <location>
        <begin position="10"/>
        <end position="159"/>
    </location>
</feature>
<dbReference type="Pfam" id="PF11563">
    <property type="entry name" value="Protoglobin"/>
    <property type="match status" value="1"/>
</dbReference>
<comment type="caution">
    <text evidence="2">The sequence shown here is derived from an EMBL/GenBank/DDBJ whole genome shotgun (WGS) entry which is preliminary data.</text>
</comment>
<dbReference type="RefSeq" id="WP_109252638.1">
    <property type="nucleotide sequence ID" value="NZ_QEXV01000003.1"/>
</dbReference>
<evidence type="ECO:0000313" key="2">
    <source>
        <dbReference type="EMBL" id="PWE17407.1"/>
    </source>
</evidence>
<dbReference type="GO" id="GO:0020037">
    <property type="term" value="F:heme binding"/>
    <property type="evidence" value="ECO:0007669"/>
    <property type="project" value="InterPro"/>
</dbReference>
<evidence type="ECO:0000259" key="1">
    <source>
        <dbReference type="Pfam" id="PF11563"/>
    </source>
</evidence>
<proteinExistence type="predicted"/>
<dbReference type="InterPro" id="IPR009050">
    <property type="entry name" value="Globin-like_sf"/>
</dbReference>
<protein>
    <recommendedName>
        <fullName evidence="1">Globin-sensor domain-containing protein</fullName>
    </recommendedName>
</protein>
<dbReference type="InterPro" id="IPR012292">
    <property type="entry name" value="Globin/Proto"/>
</dbReference>
<dbReference type="AlphaFoldDB" id="A0A2U2BTS6"/>